<feature type="domain" description="DhaL" evidence="5">
    <location>
        <begin position="364"/>
        <end position="555"/>
    </location>
</feature>
<evidence type="ECO:0000259" key="5">
    <source>
        <dbReference type="PROSITE" id="PS51480"/>
    </source>
</evidence>
<dbReference type="RefSeq" id="WP_013332699.1">
    <property type="nucleotide sequence ID" value="NC_014532.2"/>
</dbReference>
<dbReference type="InterPro" id="IPR004006">
    <property type="entry name" value="DhaK_dom"/>
</dbReference>
<reference evidence="7" key="2">
    <citation type="submission" date="2010-05" db="EMBL/GenBank/DDBJ databases">
        <title>Revision and reannotation of the Halomonas elongata DSM 2581(T) genome.</title>
        <authorList>
            <person name="Pfeiffer F."/>
            <person name="Bagyan I."/>
            <person name="Alfaro-Espinoza G."/>
            <person name="Zamora-Lagos M.A."/>
            <person name="Habermann B."/>
            <person name="Oesterhelt D."/>
            <person name="Kunte H.J."/>
        </authorList>
    </citation>
    <scope>NUCLEOTIDE SEQUENCE</scope>
    <source>
        <strain evidence="7">Type strain: DSM 2581</strain>
    </source>
</reference>
<dbReference type="InterPro" id="IPR004007">
    <property type="entry name" value="DhaL_dom"/>
</dbReference>
<proteinExistence type="predicted"/>
<evidence type="ECO:0000259" key="6">
    <source>
        <dbReference type="PROSITE" id="PS51481"/>
    </source>
</evidence>
<dbReference type="GO" id="GO:0047324">
    <property type="term" value="F:phosphoenolpyruvate-glycerone phosphotransferase activity"/>
    <property type="evidence" value="ECO:0007669"/>
    <property type="project" value="UniProtKB-EC"/>
</dbReference>
<evidence type="ECO:0000313" key="8">
    <source>
        <dbReference type="EMBL" id="WPU49008.1"/>
    </source>
</evidence>
<dbReference type="PROSITE" id="PS51481">
    <property type="entry name" value="DHAK"/>
    <property type="match status" value="1"/>
</dbReference>
<dbReference type="eggNOG" id="COG1461">
    <property type="taxonomic scope" value="Bacteria"/>
</dbReference>
<keyword evidence="1 7" id="KW-0808">Transferase</keyword>
<dbReference type="FunFam" id="1.25.40.340:FF:000002">
    <property type="entry name" value="Dihydroxyacetone kinase, L subunit"/>
    <property type="match status" value="1"/>
</dbReference>
<protein>
    <submittedName>
        <fullName evidence="7 8">Dihydroxyacetone kinase</fullName>
        <ecNumber evidence="7">2.7.1.29</ecNumber>
        <ecNumber evidence="8">2.7.1.121</ecNumber>
    </submittedName>
</protein>
<organism evidence="7 9">
    <name type="scientific">Halomonas elongata (strain ATCC 33173 / DSM 2581 / NBRC 15536 / NCIMB 2198 / 1H9)</name>
    <dbReference type="NCBI Taxonomy" id="768066"/>
    <lineage>
        <taxon>Bacteria</taxon>
        <taxon>Pseudomonadati</taxon>
        <taxon>Pseudomonadota</taxon>
        <taxon>Gammaproteobacteria</taxon>
        <taxon>Oceanospirillales</taxon>
        <taxon>Halomonadaceae</taxon>
        <taxon>Halomonas</taxon>
    </lineage>
</organism>
<dbReference type="GO" id="GO:0005829">
    <property type="term" value="C:cytosol"/>
    <property type="evidence" value="ECO:0007669"/>
    <property type="project" value="TreeGrafter"/>
</dbReference>
<reference evidence="9" key="3">
    <citation type="journal article" date="2011" name="Environ. Microbiol.">
        <title>A blueprint of ectoine metabolism from the genome of the industrial producer Halomonas elongata DSM 2581(T).</title>
        <authorList>
            <person name="Schwibbert K."/>
            <person name="Marin-Sanguino A."/>
            <person name="Bagyan I."/>
            <person name="Heidrich G."/>
            <person name="Lentzen G."/>
            <person name="Seitz H."/>
            <person name="Rampp M."/>
            <person name="Schuster S.C."/>
            <person name="Klenk H.P."/>
            <person name="Pfeiffer F."/>
            <person name="Oesterhelt D."/>
            <person name="Kunte H.J."/>
        </authorList>
    </citation>
    <scope>NUCLEOTIDE SEQUENCE [LARGE SCALE GENOMIC DNA]</scope>
    <source>
        <strain evidence="9">ATCC 33173 / DSM 2581 / NBRC 15536 / NCIMB 2198 / 1H9</strain>
    </source>
</reference>
<evidence type="ECO:0000256" key="3">
    <source>
        <dbReference type="ARBA" id="ARBA00022777"/>
    </source>
</evidence>
<evidence type="ECO:0000256" key="2">
    <source>
        <dbReference type="ARBA" id="ARBA00022741"/>
    </source>
</evidence>
<keyword evidence="10" id="KW-1185">Reference proteome</keyword>
<dbReference type="EC" id="2.7.1.29" evidence="7"/>
<dbReference type="STRING" id="768066.HELO_2943"/>
<dbReference type="SUPFAM" id="SSF101473">
    <property type="entry name" value="DhaL-like"/>
    <property type="match status" value="1"/>
</dbReference>
<dbReference type="Gene3D" id="1.25.40.340">
    <property type="match status" value="1"/>
</dbReference>
<dbReference type="OrthoDB" id="9806345at2"/>
<sequence length="556" mass="57522">MELERFYNAPERVVDDILHVAAATADLRIAEPESGLRILVRGDWDRQREGSRQVAVLSGGGAGHEPAHAGFIGDGMLTGVISGSLFASPSVEPILAAIREVCGDAGCLLVVKNYTGDRLNFGLAAERARGEGLDVEMVIVADDVAIAEAPQPRGIAGTLLVHKLAGYLASQGASLAEIQQHTRALCERMGSLGMALKPAAQPGQPASTRSPELGLGIHNEPGTRAVDPQSADDAMRWVLEPLLQAVAPVAAPGSSSGTAWVAMLNNLGSCSSQEMGVLAECLLRQLGEERVSHLIGPAPLMTSLDMHGFSVTLVASEPELIEALTAPTTAPAWPGIQAVRNVVTFKPDTAQGNAALLEDAPQDAESTAVLWRVIETLRESREELDALDAKSGDGDAGASMQSGADSIAKALDAQRLDTSSLSPLFTGIGQLLARDMGGSSGVLLSILFTAAGGALERGDNPGEALAAGVRKMQEYGGARPGDRTMLDALMPAIESLQHGNTLAEAAQAARTGAQATASLTTAKAGRSAYVPESALEGIVDPGAEAVARVFEALARP</sequence>
<dbReference type="GeneID" id="91010300"/>
<dbReference type="Proteomes" id="UP001322512">
    <property type="component" value="Chromosome"/>
</dbReference>
<keyword evidence="4" id="KW-0067">ATP-binding</keyword>
<accession>E1V3Z8</accession>
<dbReference type="InterPro" id="IPR050861">
    <property type="entry name" value="Dihydroxyacetone_Kinase"/>
</dbReference>
<dbReference type="SUPFAM" id="SSF82549">
    <property type="entry name" value="DAK1/DegV-like"/>
    <property type="match status" value="1"/>
</dbReference>
<keyword evidence="2" id="KW-0547">Nucleotide-binding</keyword>
<dbReference type="Gene3D" id="3.30.1180.20">
    <property type="entry name" value="Dihydroxyacetone kinase, domain 2"/>
    <property type="match status" value="1"/>
</dbReference>
<reference evidence="7" key="1">
    <citation type="journal article" date="2010" name="Environ. Microbiol.">
        <title>A blueprint of ectoine metabolism from the genome of the industrial producer Halomonas elongata DSM 2581(T).</title>
        <authorList>
            <person name="Schwibbert K."/>
            <person name="Marin-Sanguino A."/>
            <person name="Bagyan I."/>
            <person name="Heidrich G."/>
            <person name="Lentzen G."/>
            <person name="Seitz H."/>
            <person name="Rampp M."/>
            <person name="Schuster S.C."/>
            <person name="Klenk H.P."/>
            <person name="Pfeiffer F."/>
            <person name="Oesterhelt D."/>
            <person name="Kunte H.J."/>
        </authorList>
    </citation>
    <scope>NUCLEOTIDE SEQUENCE</scope>
    <source>
        <strain evidence="7">Type strain: DSM 2581</strain>
    </source>
</reference>
<evidence type="ECO:0000313" key="9">
    <source>
        <dbReference type="Proteomes" id="UP000008707"/>
    </source>
</evidence>
<dbReference type="Pfam" id="PF02733">
    <property type="entry name" value="Dak1"/>
    <property type="match status" value="1"/>
</dbReference>
<dbReference type="GO" id="GO:0019563">
    <property type="term" value="P:glycerol catabolic process"/>
    <property type="evidence" value="ECO:0007669"/>
    <property type="project" value="TreeGrafter"/>
</dbReference>
<dbReference type="SMART" id="SM01120">
    <property type="entry name" value="Dak2"/>
    <property type="match status" value="1"/>
</dbReference>
<dbReference type="InterPro" id="IPR036117">
    <property type="entry name" value="DhaL_dom_sf"/>
</dbReference>
<dbReference type="GO" id="GO:0005524">
    <property type="term" value="F:ATP binding"/>
    <property type="evidence" value="ECO:0007669"/>
    <property type="project" value="UniProtKB-KW"/>
</dbReference>
<feature type="domain" description="DhaK" evidence="6">
    <location>
        <begin position="9"/>
        <end position="333"/>
    </location>
</feature>
<dbReference type="Gene3D" id="3.40.50.10440">
    <property type="entry name" value="Dihydroxyacetone kinase, domain 1"/>
    <property type="match status" value="1"/>
</dbReference>
<dbReference type="EMBL" id="CP139472">
    <property type="protein sequence ID" value="WPU49008.1"/>
    <property type="molecule type" value="Genomic_DNA"/>
</dbReference>
<dbReference type="HOGENOM" id="CLU_017054_6_2_6"/>
<dbReference type="GO" id="GO:0004371">
    <property type="term" value="F:glycerone kinase activity"/>
    <property type="evidence" value="ECO:0007669"/>
    <property type="project" value="UniProtKB-EC"/>
</dbReference>
<keyword evidence="3 7" id="KW-0418">Kinase</keyword>
<dbReference type="FunFam" id="3.40.50.10440:FF:000001">
    <property type="entry name" value="Dihydroxyacetone kinase, DhaK subunit"/>
    <property type="match status" value="1"/>
</dbReference>
<name>E1V3Z8_HALED</name>
<reference evidence="8 10" key="4">
    <citation type="submission" date="2023-11" db="EMBL/GenBank/DDBJ databases">
        <title>MicrobeMod: A computational toolkit for identifying prokaryotic methylation and restriction-modification with nanopore sequencing.</title>
        <authorList>
            <person name="Crits-Christoph A."/>
            <person name="Kang S.C."/>
            <person name="Lee H."/>
            <person name="Ostrov N."/>
        </authorList>
    </citation>
    <scope>NUCLEOTIDE SEQUENCE [LARGE SCALE GENOMIC DNA]</scope>
    <source>
        <strain evidence="8 10">ATCC 33173</strain>
    </source>
</reference>
<dbReference type="PANTHER" id="PTHR28629:SF4">
    <property type="entry name" value="TRIOKINASE_FMN CYCLASE"/>
    <property type="match status" value="1"/>
</dbReference>
<dbReference type="PROSITE" id="PS51480">
    <property type="entry name" value="DHAL"/>
    <property type="match status" value="1"/>
</dbReference>
<evidence type="ECO:0000256" key="1">
    <source>
        <dbReference type="ARBA" id="ARBA00022679"/>
    </source>
</evidence>
<dbReference type="Pfam" id="PF02734">
    <property type="entry name" value="Dak2"/>
    <property type="match status" value="1"/>
</dbReference>
<dbReference type="EMBL" id="FN869568">
    <property type="protein sequence ID" value="CBV42827.1"/>
    <property type="molecule type" value="Genomic_DNA"/>
</dbReference>
<evidence type="ECO:0000256" key="4">
    <source>
        <dbReference type="ARBA" id="ARBA00022840"/>
    </source>
</evidence>
<dbReference type="KEGG" id="hel:HELO_2943"/>
<dbReference type="Proteomes" id="UP000008707">
    <property type="component" value="Chromosome"/>
</dbReference>
<gene>
    <name evidence="7" type="primary">dhaK</name>
    <name evidence="7" type="ordered locus">HELO_2943</name>
    <name evidence="8" type="ORF">SR933_08945</name>
</gene>
<evidence type="ECO:0000313" key="7">
    <source>
        <dbReference type="EMBL" id="CBV42827.1"/>
    </source>
</evidence>
<dbReference type="EC" id="2.7.1.121" evidence="8"/>
<evidence type="ECO:0000313" key="10">
    <source>
        <dbReference type="Proteomes" id="UP001322512"/>
    </source>
</evidence>
<dbReference type="PANTHER" id="PTHR28629">
    <property type="entry name" value="TRIOKINASE/FMN CYCLASE"/>
    <property type="match status" value="1"/>
</dbReference>
<dbReference type="AlphaFoldDB" id="E1V3Z8"/>
<dbReference type="eggNOG" id="COG2376">
    <property type="taxonomic scope" value="Bacteria"/>
</dbReference>